<dbReference type="KEGG" id="pbar:105431919"/>
<accession>A0A6I9WRA2</accession>
<dbReference type="RefSeq" id="XP_011644729.1">
    <property type="nucleotide sequence ID" value="XM_011646427.2"/>
</dbReference>
<dbReference type="CDD" id="cd00170">
    <property type="entry name" value="SEC14"/>
    <property type="match status" value="1"/>
</dbReference>
<dbReference type="SUPFAM" id="SSF52087">
    <property type="entry name" value="CRAL/TRIO domain"/>
    <property type="match status" value="1"/>
</dbReference>
<dbReference type="Pfam" id="PF00650">
    <property type="entry name" value="CRAL_TRIO"/>
    <property type="match status" value="1"/>
</dbReference>
<dbReference type="AlphaFoldDB" id="A0A6I9WRA2"/>
<dbReference type="OrthoDB" id="6682367at2759"/>
<evidence type="ECO:0000313" key="3">
    <source>
        <dbReference type="RefSeq" id="XP_011644729.1"/>
    </source>
</evidence>
<dbReference type="InterPro" id="IPR001251">
    <property type="entry name" value="CRAL-TRIO_dom"/>
</dbReference>
<dbReference type="SMART" id="SM00516">
    <property type="entry name" value="SEC14"/>
    <property type="match status" value="1"/>
</dbReference>
<sequence length="306" mass="36109">MLIVIMASAHQCWELTSEQKIYAKTHLNETDDIRKDALAEIKRWIEESSDLCAQTDDISILPYLRICKFDIEETKIRIQNYHKLRSDVPEWYTNKDPFQPELQAIFDLRMFFFLRKPDNQGRSVIFTRPCLYDPKTTKLSDLIKIGIMMWDIRLRNYVETSIYGYVLYMDLSGLSLDHITAFGPRVMINLIHLWQKYPANFVTINFINTPGFADATLSLFKTFMNEDLKKKIHSSRTTEGSFNDIPANILPNEYGGSGGPVQELTDYWRKLIEENRDWFIDDEKYKMTIDRSAEINERYTQISTYW</sequence>
<dbReference type="GO" id="GO:1902936">
    <property type="term" value="F:phosphatidylinositol bisphosphate binding"/>
    <property type="evidence" value="ECO:0007669"/>
    <property type="project" value="TreeGrafter"/>
</dbReference>
<feature type="domain" description="CRAL-TRIO" evidence="1">
    <location>
        <begin position="101"/>
        <end position="262"/>
    </location>
</feature>
<dbReference type="PANTHER" id="PTHR10174:SF224">
    <property type="entry name" value="RETINOL-BINDING PROTEIN PINTA"/>
    <property type="match status" value="1"/>
</dbReference>
<dbReference type="PRINTS" id="PR00180">
    <property type="entry name" value="CRETINALDHBP"/>
</dbReference>
<reference evidence="3" key="1">
    <citation type="submission" date="2025-08" db="UniProtKB">
        <authorList>
            <consortium name="RefSeq"/>
        </authorList>
    </citation>
    <scope>IDENTIFICATION</scope>
</reference>
<dbReference type="InterPro" id="IPR036865">
    <property type="entry name" value="CRAL-TRIO_dom_sf"/>
</dbReference>
<name>A0A6I9WRA2_9HYME</name>
<proteinExistence type="predicted"/>
<dbReference type="InterPro" id="IPR036273">
    <property type="entry name" value="CRAL/TRIO_N_dom_sf"/>
</dbReference>
<dbReference type="GO" id="GO:0016020">
    <property type="term" value="C:membrane"/>
    <property type="evidence" value="ECO:0007669"/>
    <property type="project" value="TreeGrafter"/>
</dbReference>
<dbReference type="Proteomes" id="UP000504615">
    <property type="component" value="Unplaced"/>
</dbReference>
<protein>
    <submittedName>
        <fullName evidence="3">Retinol-binding protein pinta-like isoform X1</fullName>
    </submittedName>
</protein>
<dbReference type="Gene3D" id="1.20.5.1200">
    <property type="entry name" value="Alpha-tocopherol transfer"/>
    <property type="match status" value="1"/>
</dbReference>
<dbReference type="PANTHER" id="PTHR10174">
    <property type="entry name" value="ALPHA-TOCOPHEROL TRANSFER PROTEIN-RELATED"/>
    <property type="match status" value="1"/>
</dbReference>
<evidence type="ECO:0000313" key="2">
    <source>
        <dbReference type="Proteomes" id="UP000504615"/>
    </source>
</evidence>
<evidence type="ECO:0000259" key="1">
    <source>
        <dbReference type="PROSITE" id="PS50191"/>
    </source>
</evidence>
<dbReference type="SUPFAM" id="SSF46938">
    <property type="entry name" value="CRAL/TRIO N-terminal domain"/>
    <property type="match status" value="1"/>
</dbReference>
<dbReference type="Gene3D" id="3.40.525.10">
    <property type="entry name" value="CRAL-TRIO lipid binding domain"/>
    <property type="match status" value="1"/>
</dbReference>
<gene>
    <name evidence="3" type="primary">LOC105431919</name>
</gene>
<organism evidence="2 3">
    <name type="scientific">Pogonomyrmex barbatus</name>
    <name type="common">red harvester ant</name>
    <dbReference type="NCBI Taxonomy" id="144034"/>
    <lineage>
        <taxon>Eukaryota</taxon>
        <taxon>Metazoa</taxon>
        <taxon>Ecdysozoa</taxon>
        <taxon>Arthropoda</taxon>
        <taxon>Hexapoda</taxon>
        <taxon>Insecta</taxon>
        <taxon>Pterygota</taxon>
        <taxon>Neoptera</taxon>
        <taxon>Endopterygota</taxon>
        <taxon>Hymenoptera</taxon>
        <taxon>Apocrita</taxon>
        <taxon>Aculeata</taxon>
        <taxon>Formicoidea</taxon>
        <taxon>Formicidae</taxon>
        <taxon>Myrmicinae</taxon>
        <taxon>Pogonomyrmex</taxon>
    </lineage>
</organism>
<dbReference type="PROSITE" id="PS50191">
    <property type="entry name" value="CRAL_TRIO"/>
    <property type="match status" value="1"/>
</dbReference>
<dbReference type="GeneID" id="105431919"/>
<dbReference type="Gene3D" id="1.10.8.20">
    <property type="entry name" value="N-terminal domain of phosphatidylinositol transfer protein sec14p"/>
    <property type="match status" value="1"/>
</dbReference>
<keyword evidence="2" id="KW-1185">Reference proteome</keyword>